<dbReference type="Proteomes" id="UP000198426">
    <property type="component" value="Unassembled WGS sequence"/>
</dbReference>
<feature type="domain" description="HTH arsR-type" evidence="4">
    <location>
        <begin position="1"/>
        <end position="91"/>
    </location>
</feature>
<accession>A0A239IQK3</accession>
<dbReference type="PANTHER" id="PTHR33154">
    <property type="entry name" value="TRANSCRIPTIONAL REGULATOR, ARSR FAMILY"/>
    <property type="match status" value="1"/>
</dbReference>
<keyword evidence="3" id="KW-0804">Transcription</keyword>
<evidence type="ECO:0000256" key="2">
    <source>
        <dbReference type="ARBA" id="ARBA00023125"/>
    </source>
</evidence>
<dbReference type="InterPro" id="IPR011991">
    <property type="entry name" value="ArsR-like_HTH"/>
</dbReference>
<dbReference type="NCBIfam" id="NF033788">
    <property type="entry name" value="HTH_metalloreg"/>
    <property type="match status" value="1"/>
</dbReference>
<dbReference type="PANTHER" id="PTHR33154:SF33">
    <property type="entry name" value="TRANSCRIPTIONAL REPRESSOR SDPR"/>
    <property type="match status" value="1"/>
</dbReference>
<reference evidence="5 6" key="1">
    <citation type="submission" date="2017-06" db="EMBL/GenBank/DDBJ databases">
        <authorList>
            <person name="Kim H.J."/>
            <person name="Triplett B.A."/>
        </authorList>
    </citation>
    <scope>NUCLEOTIDE SEQUENCE [LARGE SCALE GENOMIC DNA]</scope>
    <source>
        <strain evidence="5 6">DSM 29339</strain>
    </source>
</reference>
<dbReference type="RefSeq" id="WP_089233563.1">
    <property type="nucleotide sequence ID" value="NZ_FZOY01000004.1"/>
</dbReference>
<keyword evidence="1" id="KW-0805">Transcription regulation</keyword>
<keyword evidence="2" id="KW-0238">DNA-binding</keyword>
<proteinExistence type="predicted"/>
<dbReference type="EMBL" id="FZOY01000004">
    <property type="protein sequence ID" value="SNS95841.1"/>
    <property type="molecule type" value="Genomic_DNA"/>
</dbReference>
<name>A0A239IQK3_9RHOB</name>
<evidence type="ECO:0000313" key="5">
    <source>
        <dbReference type="EMBL" id="SNS95841.1"/>
    </source>
</evidence>
<dbReference type="AlphaFoldDB" id="A0A239IQK3"/>
<evidence type="ECO:0000256" key="1">
    <source>
        <dbReference type="ARBA" id="ARBA00023015"/>
    </source>
</evidence>
<dbReference type="InterPro" id="IPR001845">
    <property type="entry name" value="HTH_ArsR_DNA-bd_dom"/>
</dbReference>
<dbReference type="GO" id="GO:0003700">
    <property type="term" value="F:DNA-binding transcription factor activity"/>
    <property type="evidence" value="ECO:0007669"/>
    <property type="project" value="InterPro"/>
</dbReference>
<dbReference type="PROSITE" id="PS50987">
    <property type="entry name" value="HTH_ARSR_2"/>
    <property type="match status" value="1"/>
</dbReference>
<dbReference type="InterPro" id="IPR051081">
    <property type="entry name" value="HTH_MetalResp_TranReg"/>
</dbReference>
<evidence type="ECO:0000256" key="3">
    <source>
        <dbReference type="ARBA" id="ARBA00023163"/>
    </source>
</evidence>
<dbReference type="PRINTS" id="PR00778">
    <property type="entry name" value="HTHARSR"/>
</dbReference>
<dbReference type="SUPFAM" id="SSF46785">
    <property type="entry name" value="Winged helix' DNA-binding domain"/>
    <property type="match status" value="1"/>
</dbReference>
<sequence>MTPLPETFAALADDTRFAIVERLLTEGARTAGELSEVAPISAPAISRHLKVLREAGVIDQRVQGTKRIYSVNPEALRAISAWTISHRAFWEGSLNRLEQALQSKEEI</sequence>
<gene>
    <name evidence="5" type="ORF">SAMN05421757_104504</name>
</gene>
<protein>
    <submittedName>
        <fullName evidence="5">Transcriptional regulator, ArsR family</fullName>
    </submittedName>
</protein>
<dbReference type="CDD" id="cd00090">
    <property type="entry name" value="HTH_ARSR"/>
    <property type="match status" value="1"/>
</dbReference>
<dbReference type="InterPro" id="IPR036390">
    <property type="entry name" value="WH_DNA-bd_sf"/>
</dbReference>
<dbReference type="SMART" id="SM00418">
    <property type="entry name" value="HTH_ARSR"/>
    <property type="match status" value="1"/>
</dbReference>
<dbReference type="Gene3D" id="1.10.10.10">
    <property type="entry name" value="Winged helix-like DNA-binding domain superfamily/Winged helix DNA-binding domain"/>
    <property type="match status" value="1"/>
</dbReference>
<evidence type="ECO:0000259" key="4">
    <source>
        <dbReference type="PROSITE" id="PS50987"/>
    </source>
</evidence>
<organism evidence="5 6">
    <name type="scientific">Tropicimonas sediminicola</name>
    <dbReference type="NCBI Taxonomy" id="1031541"/>
    <lineage>
        <taxon>Bacteria</taxon>
        <taxon>Pseudomonadati</taxon>
        <taxon>Pseudomonadota</taxon>
        <taxon>Alphaproteobacteria</taxon>
        <taxon>Rhodobacterales</taxon>
        <taxon>Roseobacteraceae</taxon>
        <taxon>Tropicimonas</taxon>
    </lineage>
</organism>
<evidence type="ECO:0000313" key="6">
    <source>
        <dbReference type="Proteomes" id="UP000198426"/>
    </source>
</evidence>
<dbReference type="Pfam" id="PF12840">
    <property type="entry name" value="HTH_20"/>
    <property type="match status" value="1"/>
</dbReference>
<keyword evidence="6" id="KW-1185">Reference proteome</keyword>
<dbReference type="GO" id="GO:0003677">
    <property type="term" value="F:DNA binding"/>
    <property type="evidence" value="ECO:0007669"/>
    <property type="project" value="UniProtKB-KW"/>
</dbReference>
<dbReference type="OrthoDB" id="9790747at2"/>
<dbReference type="InterPro" id="IPR036388">
    <property type="entry name" value="WH-like_DNA-bd_sf"/>
</dbReference>